<feature type="domain" description="NAD(+)--protein-arginine ADP-ribosyltransferase Tre1-like N-terminal" evidence="4">
    <location>
        <begin position="50"/>
        <end position="239"/>
    </location>
</feature>
<feature type="transmembrane region" description="Helical" evidence="2">
    <location>
        <begin position="125"/>
        <end position="147"/>
    </location>
</feature>
<proteinExistence type="predicted"/>
<name>A0A1G8KJT3_9PSED</name>
<dbReference type="InterPro" id="IPR049195">
    <property type="entry name" value="Tre1-like_N"/>
</dbReference>
<dbReference type="AlphaFoldDB" id="A0A1G8KJT3"/>
<dbReference type="RefSeq" id="WP_074756021.1">
    <property type="nucleotide sequence ID" value="NZ_FNCO01000013.1"/>
</dbReference>
<protein>
    <submittedName>
        <fullName evidence="5">Novel toxin 15</fullName>
    </submittedName>
</protein>
<gene>
    <name evidence="5" type="ORF">SAMN05216605_113122</name>
</gene>
<dbReference type="EMBL" id="FNCO01000013">
    <property type="protein sequence ID" value="SDI43636.1"/>
    <property type="molecule type" value="Genomic_DNA"/>
</dbReference>
<dbReference type="Pfam" id="PF15604">
    <property type="entry name" value="Ntox15"/>
    <property type="match status" value="1"/>
</dbReference>
<dbReference type="Pfam" id="PF21724">
    <property type="entry name" value="DUF6861"/>
    <property type="match status" value="1"/>
</dbReference>
<evidence type="ECO:0000256" key="2">
    <source>
        <dbReference type="SAM" id="Phobius"/>
    </source>
</evidence>
<feature type="domain" description="Novel toxin 15" evidence="3">
    <location>
        <begin position="301"/>
        <end position="449"/>
    </location>
</feature>
<keyword evidence="2" id="KW-0812">Transmembrane</keyword>
<dbReference type="OrthoDB" id="3261089at2"/>
<evidence type="ECO:0000313" key="5">
    <source>
        <dbReference type="EMBL" id="SDI43636.1"/>
    </source>
</evidence>
<evidence type="ECO:0000259" key="3">
    <source>
        <dbReference type="Pfam" id="PF15604"/>
    </source>
</evidence>
<evidence type="ECO:0000313" key="6">
    <source>
        <dbReference type="Proteomes" id="UP000182894"/>
    </source>
</evidence>
<accession>A0A1G8KJT3</accession>
<evidence type="ECO:0000256" key="1">
    <source>
        <dbReference type="SAM" id="MobiDB-lite"/>
    </source>
</evidence>
<keyword evidence="2" id="KW-1133">Transmembrane helix</keyword>
<dbReference type="InterPro" id="IPR028949">
    <property type="entry name" value="Ntox15"/>
</dbReference>
<reference evidence="6" key="1">
    <citation type="submission" date="2016-10" db="EMBL/GenBank/DDBJ databases">
        <authorList>
            <person name="Varghese N."/>
            <person name="Submissions S."/>
        </authorList>
    </citation>
    <scope>NUCLEOTIDE SEQUENCE [LARGE SCALE GENOMIC DNA]</scope>
    <source>
        <strain evidence="6">ATCC 700689</strain>
    </source>
</reference>
<sequence>MFFRNIVPSWFELEKLIADTFARRTHRHPNDHTHLSGPAAHSPVNRAHKVRMAFHQALSIAAQMMRQRFADLDIDDVMSELLDVVSQAAMIMVASLLTGALIGGGVGALAGGIGALPGAVAGSAIGLKASGSILAALGLTAVAEFFVDGLPEIAGYYWRGINIAWDSPQPLDRYCCGDPMVVARAAREIALGHVAMVALLLSAIGAYLTRGRGQAQALASEMQQTAKGSKLAQWMLKHEDALKRRSDLQHRGPVGNGRIDSADAQKPPSERQRQEQPRVKKPLGMPEHNVPCFNAGNLPTKKIPEFDRQLDGQQGGLNDLTVDEYLRGRAAFKTGDVIRDPKVATKARLDLSDFLIKTTSAELSSKGMPLWEAEQAAIKITQKKMSMLAALHNPDLVAGGKDKISDFGDRNVNSSIGAQWRRRIDGLDEAAKKINVSQRADTKINTKLTRCK</sequence>
<feature type="compositionally biased region" description="Basic and acidic residues" evidence="1">
    <location>
        <begin position="260"/>
        <end position="278"/>
    </location>
</feature>
<feature type="transmembrane region" description="Helical" evidence="2">
    <location>
        <begin position="189"/>
        <end position="208"/>
    </location>
</feature>
<feature type="transmembrane region" description="Helical" evidence="2">
    <location>
        <begin position="88"/>
        <end position="113"/>
    </location>
</feature>
<evidence type="ECO:0000259" key="4">
    <source>
        <dbReference type="Pfam" id="PF21724"/>
    </source>
</evidence>
<dbReference type="STRING" id="89065.SAMN05216605_113122"/>
<feature type="region of interest" description="Disordered" evidence="1">
    <location>
        <begin position="245"/>
        <end position="288"/>
    </location>
</feature>
<organism evidence="5 6">
    <name type="scientific">Pseudomonas abietaniphila</name>
    <dbReference type="NCBI Taxonomy" id="89065"/>
    <lineage>
        <taxon>Bacteria</taxon>
        <taxon>Pseudomonadati</taxon>
        <taxon>Pseudomonadota</taxon>
        <taxon>Gammaproteobacteria</taxon>
        <taxon>Pseudomonadales</taxon>
        <taxon>Pseudomonadaceae</taxon>
        <taxon>Pseudomonas</taxon>
    </lineage>
</organism>
<keyword evidence="2" id="KW-0472">Membrane</keyword>
<dbReference type="Proteomes" id="UP000182894">
    <property type="component" value="Unassembled WGS sequence"/>
</dbReference>
<keyword evidence="6" id="KW-1185">Reference proteome</keyword>